<evidence type="ECO:0000256" key="2">
    <source>
        <dbReference type="ARBA" id="ARBA00022723"/>
    </source>
</evidence>
<organism evidence="10 12">
    <name type="scientific">Agrobacterium larrymoorei</name>
    <dbReference type="NCBI Taxonomy" id="160699"/>
    <lineage>
        <taxon>Bacteria</taxon>
        <taxon>Pseudomonadati</taxon>
        <taxon>Pseudomonadota</taxon>
        <taxon>Alphaproteobacteria</taxon>
        <taxon>Hyphomicrobiales</taxon>
        <taxon>Rhizobiaceae</taxon>
        <taxon>Rhizobium/Agrobacterium group</taxon>
        <taxon>Agrobacterium</taxon>
    </lineage>
</organism>
<dbReference type="FunFam" id="3.40.605.10:FF:000026">
    <property type="entry name" value="Aldehyde dehydrogenase, putative"/>
    <property type="match status" value="1"/>
</dbReference>
<evidence type="ECO:0000256" key="1">
    <source>
        <dbReference type="ARBA" id="ARBA00009986"/>
    </source>
</evidence>
<evidence type="ECO:0000256" key="4">
    <source>
        <dbReference type="ARBA" id="ARBA00022958"/>
    </source>
</evidence>
<dbReference type="FunFam" id="3.40.309.10:FF:000012">
    <property type="entry name" value="Betaine aldehyde dehydrogenase"/>
    <property type="match status" value="1"/>
</dbReference>
<dbReference type="SUPFAM" id="SSF53720">
    <property type="entry name" value="ALDH-like"/>
    <property type="match status" value="1"/>
</dbReference>
<dbReference type="PROSITE" id="PS00070">
    <property type="entry name" value="ALDEHYDE_DEHYDR_CYS"/>
    <property type="match status" value="1"/>
</dbReference>
<dbReference type="STRING" id="1367849.GCA_000518585_04088"/>
<keyword evidence="13" id="KW-1185">Reference proteome</keyword>
<accession>A0A4D7DY89</accession>
<gene>
    <name evidence="10" type="ORF">CFBP5473_24455</name>
    <name evidence="11" type="ORF">J5285_23105</name>
</gene>
<feature type="active site" evidence="7">
    <location>
        <position position="265"/>
    </location>
</feature>
<evidence type="ECO:0000313" key="10">
    <source>
        <dbReference type="EMBL" id="QCJ01219.1"/>
    </source>
</evidence>
<reference evidence="11 13" key="2">
    <citation type="submission" date="2021-03" db="EMBL/GenBank/DDBJ databases">
        <title>Rapid diversification of plasmids in a genus of pathogenic and nitrogen fixing bacteria.</title>
        <authorList>
            <person name="Weisberg A.J."/>
            <person name="Miller M."/>
            <person name="Ream W."/>
            <person name="Grunwald N.J."/>
            <person name="Chang J.H."/>
        </authorList>
    </citation>
    <scope>NUCLEOTIDE SEQUENCE [LARGE SCALE GENOMIC DNA]</scope>
    <source>
        <strain evidence="11 13">AF3.44</strain>
        <plasmid evidence="11 13">pTiAF3.44</plasmid>
    </source>
</reference>
<dbReference type="PROSITE" id="PS00687">
    <property type="entry name" value="ALDEHYDE_DEHYDR_GLU"/>
    <property type="match status" value="1"/>
</dbReference>
<dbReference type="GO" id="GO:0046872">
    <property type="term" value="F:metal ion binding"/>
    <property type="evidence" value="ECO:0007669"/>
    <property type="project" value="UniProtKB-KW"/>
</dbReference>
<evidence type="ECO:0000256" key="6">
    <source>
        <dbReference type="ARBA" id="ARBA00023097"/>
    </source>
</evidence>
<geneLocation type="plasmid" evidence="10">
    <name>pTiCFBP5473</name>
</geneLocation>
<dbReference type="RefSeq" id="WP_051441385.1">
    <property type="nucleotide sequence ID" value="NZ_CP039694.1"/>
</dbReference>
<sequence>MEQQTRSAPTAGEARFGHKGLLIDGKFVASVSGETFETRNPADNELLATVSMGNAQDIDLAVAAANRALAGEWGRMKPADRQRILLKLADLVEENFEEIAMLDTLDMGAPISLTRGRKQRAVGQLRYYAGLAATIHGDTMQNSMPGEYFSYTVKEPIGVVGSITPWNAPLTSTIWKIGPILASGCAGVLKPAEQAPLTALRLGELMLEAGLPAGVLNVVPGTGRIAGNALVEHRDVRKIAFTGSTGVGQEIVARARGTLKKVTLELGGKSPDIIFADADLAKAIPAAAMGVFVNSGQICSAGTRVLVERSIYDEVVKGMSAFAKTLKVGFGTDPETQIGPLVSAQQLERVAKYADIGKAEGATTAVGGNRILTDGLNDGYFFEPTVFANVTNNMAIAKEEIFGPVASIIPFDTEEEAVQVANDSEYGLGAGVWTTNAARAHRVSHNIESGIVWVNCYGLLDAAVPFGGYKMSGYGRESGPHHLDEYLQVKSVVMNIAK</sequence>
<dbReference type="InterPro" id="IPR016161">
    <property type="entry name" value="Ald_DH/histidinol_DH"/>
</dbReference>
<comment type="similarity">
    <text evidence="1 8">Belongs to the aldehyde dehydrogenase family.</text>
</comment>
<name>A0A4D7DY89_9HYPH</name>
<dbReference type="InterPro" id="IPR016163">
    <property type="entry name" value="Ald_DH_C"/>
</dbReference>
<dbReference type="Proteomes" id="UP000826513">
    <property type="component" value="Plasmid pTiAF3.44"/>
</dbReference>
<dbReference type="PANTHER" id="PTHR11699">
    <property type="entry name" value="ALDEHYDE DEHYDROGENASE-RELATED"/>
    <property type="match status" value="1"/>
</dbReference>
<evidence type="ECO:0000256" key="8">
    <source>
        <dbReference type="RuleBase" id="RU003345"/>
    </source>
</evidence>
<dbReference type="EMBL" id="CP039694">
    <property type="protein sequence ID" value="QCJ01219.1"/>
    <property type="molecule type" value="Genomic_DNA"/>
</dbReference>
<geneLocation type="plasmid" evidence="11 13">
    <name>pTiAF3.44</name>
</geneLocation>
<dbReference type="InterPro" id="IPR016160">
    <property type="entry name" value="Ald_DH_CS_CYS"/>
</dbReference>
<proteinExistence type="inferred from homology"/>
<keyword evidence="10" id="KW-0614">Plasmid</keyword>
<evidence type="ECO:0000256" key="7">
    <source>
        <dbReference type="PROSITE-ProRule" id="PRU10007"/>
    </source>
</evidence>
<dbReference type="Proteomes" id="UP000298545">
    <property type="component" value="Plasmid pTiCFBP5473"/>
</dbReference>
<dbReference type="OrthoDB" id="9812625at2"/>
<evidence type="ECO:0000313" key="13">
    <source>
        <dbReference type="Proteomes" id="UP000826513"/>
    </source>
</evidence>
<dbReference type="Gene3D" id="3.40.309.10">
    <property type="entry name" value="Aldehyde Dehydrogenase, Chain A, domain 2"/>
    <property type="match status" value="1"/>
</dbReference>
<dbReference type="KEGG" id="alf:CFBP5473_24455"/>
<dbReference type="FunFam" id="3.40.605.10:FF:000007">
    <property type="entry name" value="NAD/NADP-dependent betaine aldehyde dehydrogenase"/>
    <property type="match status" value="1"/>
</dbReference>
<protein>
    <submittedName>
        <fullName evidence="10">Aldehyde dehydrogenase family protein</fullName>
    </submittedName>
</protein>
<keyword evidence="2" id="KW-0479">Metal-binding</keyword>
<dbReference type="AlphaFoldDB" id="A0A4D7DY89"/>
<keyword evidence="6" id="KW-0558">Oxidation</keyword>
<keyword evidence="4" id="KW-0630">Potassium</keyword>
<dbReference type="InterPro" id="IPR016162">
    <property type="entry name" value="Ald_DH_N"/>
</dbReference>
<dbReference type="Pfam" id="PF00171">
    <property type="entry name" value="Aldedh"/>
    <property type="match status" value="1"/>
</dbReference>
<keyword evidence="3" id="KW-0521">NADP</keyword>
<dbReference type="EMBL" id="CP072169">
    <property type="protein sequence ID" value="QYA10416.1"/>
    <property type="molecule type" value="Genomic_DNA"/>
</dbReference>
<dbReference type="InterPro" id="IPR015590">
    <property type="entry name" value="Aldehyde_DH_dom"/>
</dbReference>
<dbReference type="InterPro" id="IPR029510">
    <property type="entry name" value="Ald_DH_CS_GLU"/>
</dbReference>
<reference evidence="10 12" key="1">
    <citation type="submission" date="2019-04" db="EMBL/GenBank/DDBJ databases">
        <title>Complete genome sequence of Agrobacterium larrymoorei CFBP5473.</title>
        <authorList>
            <person name="Haryono M."/>
            <person name="Chou L."/>
            <person name="Lin Y.-C."/>
            <person name="Lai E.-M."/>
            <person name="Kuo C.-H."/>
        </authorList>
    </citation>
    <scope>NUCLEOTIDE SEQUENCE [LARGE SCALE GENOMIC DNA]</scope>
    <source>
        <strain evidence="10 12">CFBP5473</strain>
        <plasmid evidence="10">pTiCFBP5473</plasmid>
        <plasmid evidence="12">pticfbp5473</plasmid>
    </source>
</reference>
<evidence type="ECO:0000256" key="5">
    <source>
        <dbReference type="ARBA" id="ARBA00023002"/>
    </source>
</evidence>
<keyword evidence="5 8" id="KW-0560">Oxidoreductase</keyword>
<evidence type="ECO:0000259" key="9">
    <source>
        <dbReference type="Pfam" id="PF00171"/>
    </source>
</evidence>
<evidence type="ECO:0000313" key="11">
    <source>
        <dbReference type="EMBL" id="QYA10416.1"/>
    </source>
</evidence>
<dbReference type="GO" id="GO:0016620">
    <property type="term" value="F:oxidoreductase activity, acting on the aldehyde or oxo group of donors, NAD or NADP as acceptor"/>
    <property type="evidence" value="ECO:0007669"/>
    <property type="project" value="InterPro"/>
</dbReference>
<evidence type="ECO:0000313" key="12">
    <source>
        <dbReference type="Proteomes" id="UP000298545"/>
    </source>
</evidence>
<evidence type="ECO:0000256" key="3">
    <source>
        <dbReference type="ARBA" id="ARBA00022857"/>
    </source>
</evidence>
<geneLocation type="plasmid" evidence="12">
    <name>pticfbp5473</name>
</geneLocation>
<dbReference type="Gene3D" id="3.40.605.10">
    <property type="entry name" value="Aldehyde Dehydrogenase, Chain A, domain 1"/>
    <property type="match status" value="1"/>
</dbReference>
<feature type="domain" description="Aldehyde dehydrogenase" evidence="9">
    <location>
        <begin position="28"/>
        <end position="492"/>
    </location>
</feature>